<evidence type="ECO:0000256" key="7">
    <source>
        <dbReference type="ARBA" id="ARBA00022741"/>
    </source>
</evidence>
<evidence type="ECO:0000256" key="2">
    <source>
        <dbReference type="ARBA" id="ARBA00022527"/>
    </source>
</evidence>
<evidence type="ECO:0000256" key="14">
    <source>
        <dbReference type="ARBA" id="ARBA00047558"/>
    </source>
</evidence>
<evidence type="ECO:0000259" key="18">
    <source>
        <dbReference type="PROSITE" id="PS50011"/>
    </source>
</evidence>
<keyword evidence="11 16" id="KW-0472">Membrane</keyword>
<dbReference type="SUPFAM" id="SSF57196">
    <property type="entry name" value="EGF/Laminin"/>
    <property type="match status" value="1"/>
</dbReference>
<dbReference type="PROSITE" id="PS01187">
    <property type="entry name" value="EGF_CA"/>
    <property type="match status" value="1"/>
</dbReference>
<keyword evidence="4" id="KW-0808">Transferase</keyword>
<evidence type="ECO:0000313" key="19">
    <source>
        <dbReference type="EMBL" id="KAH7534128.1"/>
    </source>
</evidence>
<dbReference type="SMART" id="SM00220">
    <property type="entry name" value="S_TKc"/>
    <property type="match status" value="1"/>
</dbReference>
<dbReference type="InterPro" id="IPR008271">
    <property type="entry name" value="Ser/Thr_kinase_AS"/>
</dbReference>
<accession>A0ABQ8H0D1</accession>
<feature type="chain" id="PRO_5045556768" description="Protein kinase domain-containing protein" evidence="17">
    <location>
        <begin position="19"/>
        <end position="554"/>
    </location>
</feature>
<keyword evidence="13" id="KW-0325">Glycoprotein</keyword>
<dbReference type="Gene3D" id="1.10.510.10">
    <property type="entry name" value="Transferase(Phosphotransferase) domain 1"/>
    <property type="match status" value="1"/>
</dbReference>
<dbReference type="InterPro" id="IPR045274">
    <property type="entry name" value="WAK-like"/>
</dbReference>
<dbReference type="InterPro" id="IPR000719">
    <property type="entry name" value="Prot_kinase_dom"/>
</dbReference>
<organism evidence="19 20">
    <name type="scientific">Xanthoceras sorbifolium</name>
    <dbReference type="NCBI Taxonomy" id="99658"/>
    <lineage>
        <taxon>Eukaryota</taxon>
        <taxon>Viridiplantae</taxon>
        <taxon>Streptophyta</taxon>
        <taxon>Embryophyta</taxon>
        <taxon>Tracheophyta</taxon>
        <taxon>Spermatophyta</taxon>
        <taxon>Magnoliopsida</taxon>
        <taxon>eudicotyledons</taxon>
        <taxon>Gunneridae</taxon>
        <taxon>Pentapetalae</taxon>
        <taxon>rosids</taxon>
        <taxon>malvids</taxon>
        <taxon>Sapindales</taxon>
        <taxon>Sapindaceae</taxon>
        <taxon>Xanthoceroideae</taxon>
        <taxon>Xanthoceras</taxon>
    </lineage>
</organism>
<dbReference type="Pfam" id="PF00069">
    <property type="entry name" value="Pkinase"/>
    <property type="match status" value="1"/>
</dbReference>
<evidence type="ECO:0000256" key="15">
    <source>
        <dbReference type="ARBA" id="ARBA00047951"/>
    </source>
</evidence>
<keyword evidence="5 16" id="KW-0812">Transmembrane</keyword>
<feature type="domain" description="Protein kinase" evidence="18">
    <location>
        <begin position="253"/>
        <end position="528"/>
    </location>
</feature>
<keyword evidence="8" id="KW-0418">Kinase</keyword>
<evidence type="ECO:0000256" key="12">
    <source>
        <dbReference type="ARBA" id="ARBA00023157"/>
    </source>
</evidence>
<dbReference type="InterPro" id="IPR025287">
    <property type="entry name" value="WAK_GUB"/>
</dbReference>
<feature type="transmembrane region" description="Helical" evidence="16">
    <location>
        <begin position="255"/>
        <end position="280"/>
    </location>
</feature>
<evidence type="ECO:0000256" key="13">
    <source>
        <dbReference type="ARBA" id="ARBA00023180"/>
    </source>
</evidence>
<name>A0ABQ8H0D1_9ROSI</name>
<keyword evidence="20" id="KW-1185">Reference proteome</keyword>
<comment type="caution">
    <text evidence="19">The sequence shown here is derived from an EMBL/GenBank/DDBJ whole genome shotgun (WGS) entry which is preliminary data.</text>
</comment>
<protein>
    <recommendedName>
        <fullName evidence="18">Protein kinase domain-containing protein</fullName>
    </recommendedName>
</protein>
<comment type="subcellular location">
    <subcellularLocation>
        <location evidence="1">Membrane</location>
        <topology evidence="1">Single-pass type I membrane protein</topology>
    </subcellularLocation>
</comment>
<dbReference type="PANTHER" id="PTHR27005">
    <property type="entry name" value="WALL-ASSOCIATED RECEPTOR KINASE-LIKE 21"/>
    <property type="match status" value="1"/>
</dbReference>
<evidence type="ECO:0000313" key="20">
    <source>
        <dbReference type="Proteomes" id="UP000827721"/>
    </source>
</evidence>
<evidence type="ECO:0000256" key="3">
    <source>
        <dbReference type="ARBA" id="ARBA00022553"/>
    </source>
</evidence>
<evidence type="ECO:0000256" key="5">
    <source>
        <dbReference type="ARBA" id="ARBA00022692"/>
    </source>
</evidence>
<comment type="catalytic activity">
    <reaction evidence="14">
        <text>L-seryl-[protein] + ATP = O-phospho-L-seryl-[protein] + ADP + H(+)</text>
        <dbReference type="Rhea" id="RHEA:17989"/>
        <dbReference type="Rhea" id="RHEA-COMP:9863"/>
        <dbReference type="Rhea" id="RHEA-COMP:11604"/>
        <dbReference type="ChEBI" id="CHEBI:15378"/>
        <dbReference type="ChEBI" id="CHEBI:29999"/>
        <dbReference type="ChEBI" id="CHEBI:30616"/>
        <dbReference type="ChEBI" id="CHEBI:83421"/>
        <dbReference type="ChEBI" id="CHEBI:456216"/>
    </reaction>
</comment>
<keyword evidence="12" id="KW-1015">Disulfide bond</keyword>
<evidence type="ECO:0000256" key="10">
    <source>
        <dbReference type="ARBA" id="ARBA00022989"/>
    </source>
</evidence>
<evidence type="ECO:0000256" key="16">
    <source>
        <dbReference type="SAM" id="Phobius"/>
    </source>
</evidence>
<keyword evidence="2" id="KW-0723">Serine/threonine-protein kinase</keyword>
<dbReference type="PROSITE" id="PS50011">
    <property type="entry name" value="PROTEIN_KINASE_DOM"/>
    <property type="match status" value="1"/>
</dbReference>
<comment type="catalytic activity">
    <reaction evidence="15">
        <text>L-threonyl-[protein] + ATP = O-phospho-L-threonyl-[protein] + ADP + H(+)</text>
        <dbReference type="Rhea" id="RHEA:46608"/>
        <dbReference type="Rhea" id="RHEA-COMP:11060"/>
        <dbReference type="Rhea" id="RHEA-COMP:11605"/>
        <dbReference type="ChEBI" id="CHEBI:15378"/>
        <dbReference type="ChEBI" id="CHEBI:30013"/>
        <dbReference type="ChEBI" id="CHEBI:30616"/>
        <dbReference type="ChEBI" id="CHEBI:61977"/>
        <dbReference type="ChEBI" id="CHEBI:456216"/>
    </reaction>
</comment>
<keyword evidence="10 16" id="KW-1133">Transmembrane helix</keyword>
<keyword evidence="9" id="KW-0067">ATP-binding</keyword>
<feature type="signal peptide" evidence="17">
    <location>
        <begin position="1"/>
        <end position="18"/>
    </location>
</feature>
<keyword evidence="3" id="KW-0597">Phosphoprotein</keyword>
<evidence type="ECO:0000256" key="8">
    <source>
        <dbReference type="ARBA" id="ARBA00022777"/>
    </source>
</evidence>
<dbReference type="Gene3D" id="2.10.25.10">
    <property type="entry name" value="Laminin"/>
    <property type="match status" value="1"/>
</dbReference>
<evidence type="ECO:0000256" key="4">
    <source>
        <dbReference type="ARBA" id="ARBA00022679"/>
    </source>
</evidence>
<gene>
    <name evidence="19" type="ORF">JRO89_XSUnG0006100</name>
</gene>
<dbReference type="Pfam" id="PF13947">
    <property type="entry name" value="GUB_WAK_bind"/>
    <property type="match status" value="1"/>
</dbReference>
<evidence type="ECO:0000256" key="17">
    <source>
        <dbReference type="SAM" id="SignalP"/>
    </source>
</evidence>
<sequence length="554" mass="61687">MPFLIILLLIWPVMAIFAQPSPSSKCTSKCGNVTIPFPFGIEESCAMDGYFKVDCNSSKPYLREINLEVLDLSIDSTMRVSYSVYNTCDPTQNLATANLKTTPFIFSQTKNRILGIGCGNYSLLSNDDSVIAQCSTTTCGRNGNSLSYCQSTIGSPLKGFAPFIETSPDDQECHYAALVEEGSACSCFSSDSPTVRCNCLRGFQGNPYLLDGCQDIDECATNTTICGSQNCENFIGGYNCYSSARSKSEESKVNMIILGLNTSFGTLFLLIGAWWLYVVIKRRKEIKLKENNFKRNGGLLLQQQLTTSFSGSVDRGKMFDSKELGKSADHFNENRILGQGGQEQNEDLPFTWDIHLRIATEIAGALSYLHSAASLPIYHRDIKSSNILLDYKYRVKVADFGTSKSVPVDHTHVTTRVQGTFGYCDPEYFQSNQFTDKSDVYSYGVVLVELLTGQKPIFSTITEQGRSLASYFINSMEEDNLYEILDAQVKLGMEEEIMAMANLAMRCLNLHGKQRPTMKEVAMEVEGVRAPKRNSNVQVEHNYETFKYKGLEVT</sequence>
<evidence type="ECO:0000256" key="1">
    <source>
        <dbReference type="ARBA" id="ARBA00004479"/>
    </source>
</evidence>
<keyword evidence="6 17" id="KW-0732">Signal</keyword>
<dbReference type="Proteomes" id="UP000827721">
    <property type="component" value="Unassembled WGS sequence"/>
</dbReference>
<dbReference type="InterPro" id="IPR011009">
    <property type="entry name" value="Kinase-like_dom_sf"/>
</dbReference>
<evidence type="ECO:0000256" key="6">
    <source>
        <dbReference type="ARBA" id="ARBA00022729"/>
    </source>
</evidence>
<evidence type="ECO:0000256" key="9">
    <source>
        <dbReference type="ARBA" id="ARBA00022840"/>
    </source>
</evidence>
<keyword evidence="7" id="KW-0547">Nucleotide-binding</keyword>
<evidence type="ECO:0000256" key="11">
    <source>
        <dbReference type="ARBA" id="ARBA00023136"/>
    </source>
</evidence>
<dbReference type="SUPFAM" id="SSF56112">
    <property type="entry name" value="Protein kinase-like (PK-like)"/>
    <property type="match status" value="1"/>
</dbReference>
<reference evidence="19 20" key="1">
    <citation type="submission" date="2021-02" db="EMBL/GenBank/DDBJ databases">
        <title>Plant Genome Project.</title>
        <authorList>
            <person name="Zhang R.-G."/>
        </authorList>
    </citation>
    <scope>NUCLEOTIDE SEQUENCE [LARGE SCALE GENOMIC DNA]</scope>
    <source>
        <tissue evidence="19">Leaves</tissue>
    </source>
</reference>
<dbReference type="PROSITE" id="PS00108">
    <property type="entry name" value="PROTEIN_KINASE_ST"/>
    <property type="match status" value="1"/>
</dbReference>
<proteinExistence type="predicted"/>
<dbReference type="EMBL" id="JAFEMO010000021">
    <property type="protein sequence ID" value="KAH7534128.1"/>
    <property type="molecule type" value="Genomic_DNA"/>
</dbReference>
<dbReference type="PANTHER" id="PTHR27005:SF515">
    <property type="entry name" value="WALL-ASSOCIATED RECEPTOR KINASE-LIKE 10-RELATED"/>
    <property type="match status" value="1"/>
</dbReference>
<dbReference type="InterPro" id="IPR018097">
    <property type="entry name" value="EGF_Ca-bd_CS"/>
</dbReference>